<dbReference type="InterPro" id="IPR011051">
    <property type="entry name" value="RmlC_Cupin_sf"/>
</dbReference>
<evidence type="ECO:0000313" key="3">
    <source>
        <dbReference type="Proteomes" id="UP000248925"/>
    </source>
</evidence>
<dbReference type="OrthoDB" id="9802489at2"/>
<dbReference type="EMBL" id="PCDP01000051">
    <property type="protein sequence ID" value="PZM10305.1"/>
    <property type="molecule type" value="Genomic_DNA"/>
</dbReference>
<keyword evidence="3" id="KW-1185">Reference proteome</keyword>
<dbReference type="AlphaFoldDB" id="A0A2W4CI50"/>
<dbReference type="PANTHER" id="PTHR43698">
    <property type="entry name" value="RIBD C-TERMINAL DOMAIN CONTAINING PROTEIN"/>
    <property type="match status" value="1"/>
</dbReference>
<dbReference type="InterPro" id="IPR014710">
    <property type="entry name" value="RmlC-like_jellyroll"/>
</dbReference>
<evidence type="ECO:0000259" key="1">
    <source>
        <dbReference type="Pfam" id="PF07883"/>
    </source>
</evidence>
<accession>A0A2W4CI50</accession>
<dbReference type="InterPro" id="IPR047263">
    <property type="entry name" value="HNL-like_cupin"/>
</dbReference>
<dbReference type="SUPFAM" id="SSF51182">
    <property type="entry name" value="RmlC-like cupins"/>
    <property type="match status" value="1"/>
</dbReference>
<protein>
    <submittedName>
        <fullName evidence="2">Cupin</fullName>
    </submittedName>
</protein>
<comment type="caution">
    <text evidence="2">The sequence shown here is derived from an EMBL/GenBank/DDBJ whole genome shotgun (WGS) entry which is preliminary data.</text>
</comment>
<dbReference type="PANTHER" id="PTHR43698:SF1">
    <property type="entry name" value="BLL4564 PROTEIN"/>
    <property type="match status" value="1"/>
</dbReference>
<evidence type="ECO:0000313" key="2">
    <source>
        <dbReference type="EMBL" id="PZM10305.1"/>
    </source>
</evidence>
<proteinExistence type="predicted"/>
<dbReference type="CDD" id="cd02233">
    <property type="entry name" value="cupin_HNL-like"/>
    <property type="match status" value="1"/>
</dbReference>
<dbReference type="Pfam" id="PF07883">
    <property type="entry name" value="Cupin_2"/>
    <property type="match status" value="1"/>
</dbReference>
<name>A0A2W4CI50_9HYPH</name>
<dbReference type="Proteomes" id="UP000248925">
    <property type="component" value="Unassembled WGS sequence"/>
</dbReference>
<sequence>MSGDWKMKRIHRAGEATRQSPDGIASKLFWVEMLAEGAGDSELGAMRATLEPGTVTRWHTHPRGQILYALSGVGLAQRDGGEIEELRAGDCITFAADERHWHGSAPTSTFAYISIQGARDGSAVTWLEPVNRNRQEEIS</sequence>
<organism evidence="2 3">
    <name type="scientific">Rhizobium tubonense</name>
    <dbReference type="NCBI Taxonomy" id="484088"/>
    <lineage>
        <taxon>Bacteria</taxon>
        <taxon>Pseudomonadati</taxon>
        <taxon>Pseudomonadota</taxon>
        <taxon>Alphaproteobacteria</taxon>
        <taxon>Hyphomicrobiales</taxon>
        <taxon>Rhizobiaceae</taxon>
        <taxon>Rhizobium/Agrobacterium group</taxon>
        <taxon>Rhizobium</taxon>
    </lineage>
</organism>
<reference evidence="2 3" key="1">
    <citation type="journal article" date="2018" name="Sci. Rep.">
        <title>Rhizobium tumorigenes sp. nov., a novel plant tumorigenic bacterium isolated from cane gall tumors on thornless blackberry.</title>
        <authorList>
            <person name="Kuzmanovi N."/>
            <person name="Smalla K."/>
            <person name="Gronow S."/>
            <person name="PuBawska J."/>
        </authorList>
    </citation>
    <scope>NUCLEOTIDE SEQUENCE [LARGE SCALE GENOMIC DNA]</scope>
    <source>
        <strain evidence="2 3">CCBAU 85046</strain>
    </source>
</reference>
<dbReference type="Gene3D" id="2.60.120.10">
    <property type="entry name" value="Jelly Rolls"/>
    <property type="match status" value="1"/>
</dbReference>
<feature type="domain" description="Cupin type-2" evidence="1">
    <location>
        <begin position="47"/>
        <end position="108"/>
    </location>
</feature>
<dbReference type="InterPro" id="IPR013096">
    <property type="entry name" value="Cupin_2"/>
</dbReference>
<gene>
    <name evidence="2" type="ORF">CPY51_23400</name>
</gene>